<dbReference type="Gene3D" id="3.40.50.720">
    <property type="entry name" value="NAD(P)-binding Rossmann-like Domain"/>
    <property type="match status" value="1"/>
</dbReference>
<dbReference type="AlphaFoldDB" id="A0AAW6TUS1"/>
<name>A0AAW6TUS1_9BACT</name>
<evidence type="ECO:0000256" key="1">
    <source>
        <dbReference type="ARBA" id="ARBA00006484"/>
    </source>
</evidence>
<dbReference type="FunFam" id="3.40.50.720:FF:000084">
    <property type="entry name" value="Short-chain dehydrogenase reductase"/>
    <property type="match status" value="1"/>
</dbReference>
<dbReference type="NCBIfam" id="NF009386">
    <property type="entry name" value="PRK12745.1"/>
    <property type="match status" value="1"/>
</dbReference>
<evidence type="ECO:0000313" key="3">
    <source>
        <dbReference type="EMBL" id="MDI6449325.1"/>
    </source>
</evidence>
<dbReference type="EMBL" id="JASCXX010000010">
    <property type="protein sequence ID" value="MDI6449325.1"/>
    <property type="molecule type" value="Genomic_DNA"/>
</dbReference>
<evidence type="ECO:0000256" key="2">
    <source>
        <dbReference type="ARBA" id="ARBA00023002"/>
    </source>
</evidence>
<accession>A0AAW6TUS1</accession>
<dbReference type="PANTHER" id="PTHR42760:SF133">
    <property type="entry name" value="3-OXOACYL-[ACYL-CARRIER-PROTEIN] REDUCTASE"/>
    <property type="match status" value="1"/>
</dbReference>
<dbReference type="InterPro" id="IPR002347">
    <property type="entry name" value="SDR_fam"/>
</dbReference>
<reference evidence="3" key="1">
    <citation type="submission" date="2023-05" db="EMBL/GenBank/DDBJ databases">
        <title>Anaerotaeda fermentans gen. nov., sp. nov., a novel anaerobic planctomycete of the new family within the order Sedimentisphaerales isolated from Taman Peninsula, Russia.</title>
        <authorList>
            <person name="Khomyakova M.A."/>
            <person name="Merkel A.Y."/>
            <person name="Slobodkin A.I."/>
        </authorList>
    </citation>
    <scope>NUCLEOTIDE SEQUENCE</scope>
    <source>
        <strain evidence="3">M17dextr</strain>
    </source>
</reference>
<comment type="similarity">
    <text evidence="1">Belongs to the short-chain dehydrogenases/reductases (SDR) family.</text>
</comment>
<organism evidence="3 4">
    <name type="scientific">Anaerobaca lacustris</name>
    <dbReference type="NCBI Taxonomy" id="3044600"/>
    <lineage>
        <taxon>Bacteria</taxon>
        <taxon>Pseudomonadati</taxon>
        <taxon>Planctomycetota</taxon>
        <taxon>Phycisphaerae</taxon>
        <taxon>Sedimentisphaerales</taxon>
        <taxon>Anaerobacaceae</taxon>
        <taxon>Anaerobaca</taxon>
    </lineage>
</organism>
<dbReference type="PRINTS" id="PR00081">
    <property type="entry name" value="GDHRDH"/>
</dbReference>
<keyword evidence="2" id="KW-0560">Oxidoreductase</keyword>
<dbReference type="Proteomes" id="UP001431776">
    <property type="component" value="Unassembled WGS sequence"/>
</dbReference>
<dbReference type="InterPro" id="IPR020904">
    <property type="entry name" value="Sc_DH/Rdtase_CS"/>
</dbReference>
<evidence type="ECO:0000313" key="4">
    <source>
        <dbReference type="Proteomes" id="UP001431776"/>
    </source>
</evidence>
<dbReference type="SUPFAM" id="SSF51735">
    <property type="entry name" value="NAD(P)-binding Rossmann-fold domains"/>
    <property type="match status" value="1"/>
</dbReference>
<comment type="caution">
    <text evidence="3">The sequence shown here is derived from an EMBL/GenBank/DDBJ whole genome shotgun (WGS) entry which is preliminary data.</text>
</comment>
<dbReference type="PANTHER" id="PTHR42760">
    <property type="entry name" value="SHORT-CHAIN DEHYDROGENASES/REDUCTASES FAMILY MEMBER"/>
    <property type="match status" value="1"/>
</dbReference>
<dbReference type="PROSITE" id="PS00061">
    <property type="entry name" value="ADH_SHORT"/>
    <property type="match status" value="1"/>
</dbReference>
<gene>
    <name evidence="3" type="ORF">QJ522_09755</name>
</gene>
<dbReference type="RefSeq" id="WP_349244734.1">
    <property type="nucleotide sequence ID" value="NZ_JASCXX010000010.1"/>
</dbReference>
<dbReference type="Pfam" id="PF13561">
    <property type="entry name" value="adh_short_C2"/>
    <property type="match status" value="1"/>
</dbReference>
<dbReference type="InterPro" id="IPR036291">
    <property type="entry name" value="NAD(P)-bd_dom_sf"/>
</dbReference>
<sequence>MAERPVAIITGGSRGIGRGIALELARLGYDLMIAHFDFDEQGKPDENNAVEARKKAQTLGARCEAMRIDVSSAADRTKLVEATKSAFGCCHLLANNAGVAPTKRLDLLEATEESFDRVMNINLKGPYFLTQTVANWMIEQKKSDPEGSYRIVNTGSISAYTSSPARGEYCISKAAIGMMTMLYADRLAEYGIGVFEVRPGIIKTDMTKVVTAKYDKLIAEGITPIKRWGYPEDIGKAVGAIADGRLDFCTGQVINVDGGFHLRRL</sequence>
<protein>
    <submittedName>
        <fullName evidence="3">3-ketoacyl-ACP reductase</fullName>
    </submittedName>
</protein>
<proteinExistence type="inferred from homology"/>
<dbReference type="GO" id="GO:0016616">
    <property type="term" value="F:oxidoreductase activity, acting on the CH-OH group of donors, NAD or NADP as acceptor"/>
    <property type="evidence" value="ECO:0007669"/>
    <property type="project" value="TreeGrafter"/>
</dbReference>
<keyword evidence="4" id="KW-1185">Reference proteome</keyword>